<name>A0A9D9HV36_9BACT</name>
<evidence type="ECO:0000259" key="1">
    <source>
        <dbReference type="Pfam" id="PF00814"/>
    </source>
</evidence>
<protein>
    <submittedName>
        <fullName evidence="2">tRNA (Adenosine(37)-N6)-threonylcarbamoyltransferase complex dimerization subunit type 1 TsaB</fullName>
    </submittedName>
</protein>
<dbReference type="SUPFAM" id="SSF53067">
    <property type="entry name" value="Actin-like ATPase domain"/>
    <property type="match status" value="2"/>
</dbReference>
<reference evidence="2" key="2">
    <citation type="journal article" date="2021" name="PeerJ">
        <title>Extensive microbial diversity within the chicken gut microbiome revealed by metagenomics and culture.</title>
        <authorList>
            <person name="Gilroy R."/>
            <person name="Ravi A."/>
            <person name="Getino M."/>
            <person name="Pursley I."/>
            <person name="Horton D.L."/>
            <person name="Alikhan N.F."/>
            <person name="Baker D."/>
            <person name="Gharbi K."/>
            <person name="Hall N."/>
            <person name="Watson M."/>
            <person name="Adriaenssens E.M."/>
            <person name="Foster-Nyarko E."/>
            <person name="Jarju S."/>
            <person name="Secka A."/>
            <person name="Antonio M."/>
            <person name="Oren A."/>
            <person name="Chaudhuri R.R."/>
            <person name="La Ragione R."/>
            <person name="Hildebrand F."/>
            <person name="Pallen M.J."/>
        </authorList>
    </citation>
    <scope>NUCLEOTIDE SEQUENCE</scope>
    <source>
        <strain evidence="2">G3-3990</strain>
    </source>
</reference>
<dbReference type="Proteomes" id="UP000823641">
    <property type="component" value="Unassembled WGS sequence"/>
</dbReference>
<feature type="domain" description="Gcp-like" evidence="1">
    <location>
        <begin position="33"/>
        <end position="142"/>
    </location>
</feature>
<evidence type="ECO:0000313" key="2">
    <source>
        <dbReference type="EMBL" id="MBO8460590.1"/>
    </source>
</evidence>
<proteinExistence type="predicted"/>
<dbReference type="InterPro" id="IPR022496">
    <property type="entry name" value="T6A_TsaB"/>
</dbReference>
<dbReference type="EMBL" id="JADIMG010000092">
    <property type="protein sequence ID" value="MBO8460590.1"/>
    <property type="molecule type" value="Genomic_DNA"/>
</dbReference>
<gene>
    <name evidence="2" type="primary">tsaB</name>
    <name evidence="2" type="ORF">IAA73_09685</name>
</gene>
<dbReference type="GO" id="GO:0002949">
    <property type="term" value="P:tRNA threonylcarbamoyladenosine modification"/>
    <property type="evidence" value="ECO:0007669"/>
    <property type="project" value="InterPro"/>
</dbReference>
<dbReference type="InterPro" id="IPR043129">
    <property type="entry name" value="ATPase_NBD"/>
</dbReference>
<comment type="caution">
    <text evidence="2">The sequence shown here is derived from an EMBL/GenBank/DDBJ whole genome shotgun (WGS) entry which is preliminary data.</text>
</comment>
<evidence type="ECO:0000313" key="3">
    <source>
        <dbReference type="Proteomes" id="UP000823641"/>
    </source>
</evidence>
<organism evidence="2 3">
    <name type="scientific">Candidatus Gallipaludibacter merdavium</name>
    <dbReference type="NCBI Taxonomy" id="2840839"/>
    <lineage>
        <taxon>Bacteria</taxon>
        <taxon>Pseudomonadati</taxon>
        <taxon>Bacteroidota</taxon>
        <taxon>Bacteroidia</taxon>
        <taxon>Bacteroidales</taxon>
        <taxon>Candidatus Gallipaludibacter</taxon>
    </lineage>
</organism>
<dbReference type="Gene3D" id="3.30.420.40">
    <property type="match status" value="2"/>
</dbReference>
<dbReference type="InterPro" id="IPR000905">
    <property type="entry name" value="Gcp-like_dom"/>
</dbReference>
<accession>A0A9D9HV36</accession>
<dbReference type="Pfam" id="PF00814">
    <property type="entry name" value="TsaD"/>
    <property type="match status" value="1"/>
</dbReference>
<reference evidence="2" key="1">
    <citation type="submission" date="2020-10" db="EMBL/GenBank/DDBJ databases">
        <authorList>
            <person name="Gilroy R."/>
        </authorList>
    </citation>
    <scope>NUCLEOTIDE SEQUENCE</scope>
    <source>
        <strain evidence="2">G3-3990</strain>
    </source>
</reference>
<sequence>MTILHIETTTDVCSIALSCDGKVLFHRLDMQGHNHARVLPLFVDEALSFLKEETLQLDAVALSRGPGSYTGLRIGCSMAKGICYGIGTKLIAVDTLKLMASMARSKALEMGADCLCPMIDARRMEVYDELLDTNLNELEPVAAQIIDEDSFGKQLLRQKVVFLGNGSDKCREVLKHKNALFLKGIYPDAACMVSLSEEAFAKKEFVDVAYYEPFYLKEFQATTPKNKVI</sequence>
<dbReference type="PANTHER" id="PTHR11735:SF11">
    <property type="entry name" value="TRNA THREONYLCARBAMOYLADENOSINE BIOSYNTHESIS PROTEIN TSAB"/>
    <property type="match status" value="1"/>
</dbReference>
<dbReference type="AlphaFoldDB" id="A0A9D9HV36"/>
<dbReference type="CDD" id="cd24032">
    <property type="entry name" value="ASKHA_NBD_TsaB"/>
    <property type="match status" value="1"/>
</dbReference>
<dbReference type="NCBIfam" id="TIGR03725">
    <property type="entry name" value="T6A_YeaZ"/>
    <property type="match status" value="1"/>
</dbReference>
<dbReference type="PANTHER" id="PTHR11735">
    <property type="entry name" value="TRNA N6-ADENOSINE THREONYLCARBAMOYLTRANSFERASE"/>
    <property type="match status" value="1"/>
</dbReference>
<dbReference type="GO" id="GO:0005829">
    <property type="term" value="C:cytosol"/>
    <property type="evidence" value="ECO:0007669"/>
    <property type="project" value="TreeGrafter"/>
</dbReference>